<dbReference type="NCBIfam" id="TIGR01733">
    <property type="entry name" value="AA-adenyl-dom"/>
    <property type="match status" value="1"/>
</dbReference>
<dbReference type="InterPro" id="IPR000873">
    <property type="entry name" value="AMP-dep_synth/lig_dom"/>
</dbReference>
<dbReference type="InterPro" id="IPR001031">
    <property type="entry name" value="Thioesterase"/>
</dbReference>
<dbReference type="GO" id="GO:0044550">
    <property type="term" value="P:secondary metabolite biosynthetic process"/>
    <property type="evidence" value="ECO:0007669"/>
    <property type="project" value="TreeGrafter"/>
</dbReference>
<dbReference type="InterPro" id="IPR036736">
    <property type="entry name" value="ACP-like_sf"/>
</dbReference>
<dbReference type="InterPro" id="IPR023213">
    <property type="entry name" value="CAT-like_dom_sf"/>
</dbReference>
<dbReference type="OrthoDB" id="9778383at2"/>
<evidence type="ECO:0000256" key="1">
    <source>
        <dbReference type="ARBA" id="ARBA00022598"/>
    </source>
</evidence>
<dbReference type="SUPFAM" id="SSF56801">
    <property type="entry name" value="Acetyl-CoA synthetase-like"/>
    <property type="match status" value="1"/>
</dbReference>
<feature type="domain" description="TubC N-terminal docking" evidence="5">
    <location>
        <begin position="13"/>
        <end position="59"/>
    </location>
</feature>
<dbReference type="Gene3D" id="1.10.1200.10">
    <property type="entry name" value="ACP-like"/>
    <property type="match status" value="1"/>
</dbReference>
<dbReference type="Gene3D" id="3.30.300.30">
    <property type="match status" value="1"/>
</dbReference>
<evidence type="ECO:0000259" key="3">
    <source>
        <dbReference type="Pfam" id="PF00668"/>
    </source>
</evidence>
<dbReference type="Pfam" id="PF00668">
    <property type="entry name" value="Condensation"/>
    <property type="match status" value="1"/>
</dbReference>
<dbReference type="PANTHER" id="PTHR45527:SF10">
    <property type="entry name" value="PYOCHELIN SYNTHASE PCHF"/>
    <property type="match status" value="1"/>
</dbReference>
<protein>
    <submittedName>
        <fullName evidence="6">Amino acid adenylation domain-containing protein</fullName>
    </submittedName>
</protein>
<feature type="domain" description="Thioesterase" evidence="4">
    <location>
        <begin position="1193"/>
        <end position="1423"/>
    </location>
</feature>
<dbReference type="PROSITE" id="PS00455">
    <property type="entry name" value="AMP_BINDING"/>
    <property type="match status" value="1"/>
</dbReference>
<accession>A0A552UWC1</accession>
<dbReference type="PANTHER" id="PTHR45527">
    <property type="entry name" value="NONRIBOSOMAL PEPTIDE SYNTHETASE"/>
    <property type="match status" value="1"/>
</dbReference>
<dbReference type="InterPro" id="IPR042099">
    <property type="entry name" value="ANL_N_sf"/>
</dbReference>
<dbReference type="GO" id="GO:0043041">
    <property type="term" value="P:amino acid activation for nonribosomal peptide biosynthetic process"/>
    <property type="evidence" value="ECO:0007669"/>
    <property type="project" value="TreeGrafter"/>
</dbReference>
<dbReference type="GO" id="GO:0031177">
    <property type="term" value="F:phosphopantetheine binding"/>
    <property type="evidence" value="ECO:0007669"/>
    <property type="project" value="TreeGrafter"/>
</dbReference>
<dbReference type="Gene3D" id="3.40.50.12780">
    <property type="entry name" value="N-terminal domain of ligase-like"/>
    <property type="match status" value="1"/>
</dbReference>
<feature type="domain" description="Condensation" evidence="3">
    <location>
        <begin position="101"/>
        <end position="491"/>
    </location>
</feature>
<dbReference type="InterPro" id="IPR045851">
    <property type="entry name" value="AMP-bd_C_sf"/>
</dbReference>
<comment type="caution">
    <text evidence="6">The sequence shown here is derived from an EMBL/GenBank/DDBJ whole genome shotgun (WGS) entry which is preliminary data.</text>
</comment>
<evidence type="ECO:0000259" key="5">
    <source>
        <dbReference type="Pfam" id="PF18563"/>
    </source>
</evidence>
<dbReference type="GO" id="GO:0008610">
    <property type="term" value="P:lipid biosynthetic process"/>
    <property type="evidence" value="ECO:0007669"/>
    <property type="project" value="UniProtKB-ARBA"/>
</dbReference>
<dbReference type="InterPro" id="IPR001242">
    <property type="entry name" value="Condensation_dom"/>
</dbReference>
<dbReference type="Pfam" id="PF18563">
    <property type="entry name" value="TubC_N"/>
    <property type="match status" value="1"/>
</dbReference>
<dbReference type="Gene3D" id="3.40.50.1820">
    <property type="entry name" value="alpha/beta hydrolase"/>
    <property type="match status" value="1"/>
</dbReference>
<dbReference type="GO" id="GO:0016874">
    <property type="term" value="F:ligase activity"/>
    <property type="evidence" value="ECO:0007669"/>
    <property type="project" value="UniProtKB-KW"/>
</dbReference>
<dbReference type="Proteomes" id="UP000319424">
    <property type="component" value="Unassembled WGS sequence"/>
</dbReference>
<proteinExistence type="predicted"/>
<dbReference type="Pfam" id="PF00975">
    <property type="entry name" value="Thioesterase"/>
    <property type="match status" value="1"/>
</dbReference>
<gene>
    <name evidence="6" type="ORF">FL857_11140</name>
</gene>
<dbReference type="GO" id="GO:0005737">
    <property type="term" value="C:cytoplasm"/>
    <property type="evidence" value="ECO:0007669"/>
    <property type="project" value="TreeGrafter"/>
</dbReference>
<dbReference type="EMBL" id="VJXW01000026">
    <property type="protein sequence ID" value="TRW22495.1"/>
    <property type="molecule type" value="Genomic_DNA"/>
</dbReference>
<organism evidence="6 7">
    <name type="scientific">Criibacterium bergeronii</name>
    <dbReference type="NCBI Taxonomy" id="1871336"/>
    <lineage>
        <taxon>Bacteria</taxon>
        <taxon>Bacillati</taxon>
        <taxon>Bacillota</taxon>
        <taxon>Clostridia</taxon>
        <taxon>Peptostreptococcales</taxon>
        <taxon>Filifactoraceae</taxon>
        <taxon>Criibacterium</taxon>
    </lineage>
</organism>
<dbReference type="Gene3D" id="3.30.559.30">
    <property type="entry name" value="Nonribosomal peptide synthetase, condensation domain"/>
    <property type="match status" value="1"/>
</dbReference>
<dbReference type="InterPro" id="IPR044894">
    <property type="entry name" value="TubC_N_sf"/>
</dbReference>
<dbReference type="SUPFAM" id="SSF52777">
    <property type="entry name" value="CoA-dependent acyltransferases"/>
    <property type="match status" value="2"/>
</dbReference>
<dbReference type="InterPro" id="IPR029058">
    <property type="entry name" value="AB_hydrolase_fold"/>
</dbReference>
<dbReference type="Pfam" id="PF00501">
    <property type="entry name" value="AMP-binding"/>
    <property type="match status" value="1"/>
</dbReference>
<keyword evidence="1" id="KW-0436">Ligase</keyword>
<sequence length="1439" mass="166036">MKNNKLEQMYEKIKELKESDIELFVRGGKLNYKTSSDALNDNDMIFLKNNKDDIIDFLSCSDYNFNLKKVILKRDDDNDCFDLTDVQQAYMLGREEVFQYGGVSCHLYMEIEYDSVLDLDKTRKTWDTLFKRHEMLRMYIGKNNKQTIAKYIPYDFIVQEYEVDENNVDNIREQYYQKKYDLKSAPLFDIGVINMKCKSILFLSFDLMIADWRSIWRLIFEFEQIYFHNNTLKEINMKFKDHVRSCHMMKKSFKYFSDKEYWINKIPNLQDAPQLPVKLNNNTEKSGFTHYSFSLDNKVWHKIVAIAKSRGVTSTTVLLAVYSLILRKWSNNKDFTLNLTMLNREYSEYDIDKVVGDFTGITLLDCKDDYGLTFFNYAKELQETLIENLEHSAFSGIEVIRAISSGTNTNNIIMPYVFTSGIGFSKDLNYNYVGKMNDKIRSQTPQVFIDCQCMDDKDCLRVFFDVRNGIFDNRIVDDIKDSFLRYLHLLSEDETWDRGAFVSLPEWHINIINSINEVNEKLELKRIDRAIYDSCLQNTDKIALVDDNNTLTYSELLSYANKIKKFVGNNKTKMKSNIGICMEKSVFQIAAVVGVLMSGSSYVPIEIDLPDKRKEEVARQADIDFILNMNISDNVTNVKNYNLACIFEDSDFNHDEEQNMIEGDNLDDTAYVIFTSGSTGLPKGVEVSHRAVMNTIMDINSKFSISKNDVFIGISKLSFDLSVYDIFSSLSLGATLIIPNSNSIDPEYWYDLIKKNKVSVWNTVPAIMQLFLNYMFENKKKVNLRKILLSGDWIPTDLPDKIRKISNESMIVAMGGATEASIWSNYHICKKSDIYERSIPYGVTLSNQSMYVLDYRCEHCPVNVEGDLYIGGDGLAKGYINNEELTSASFIYVNGMRLYKTGDIAKVLASGEIEFLGRKDRQVKINGFRVELGEIEVVLNKLDLVKSSVALLNDNGVLSCLIISDKFEEICEFEIKEYLGQYLPEYMIPKIIIIKAKMPLTTNGKVDYKSLKKDLSISEKEIKGKDKSFIDDNITNALVKICESNLKTEHITVSDNLYNLGADSLIIAQIAGNIRDYVNDLGLYEYIEFDKLLRELINKPEIYNLRSFIEKYKIFNTKDNIHNFEEDDSIGQMNYILDKDNEYLQVFLHAGFGTLNCYRYVLENMKKENMSSIVGFTIKNSEKYCLIDSEKLISCLAEEYSKKIEKLGKKKIQIVGYCISGLIAVEIAKKLKQNEDIVCSIVLIDSHPMKYKLEDDILTEMLFLPSLGINFDNLGFEGISGKELFEAIYDLYNKFNKNIPKMSYKYLEKKYSKLSETLSKLEDLGTMKRFEFYSEKAKEVIGNAQPIEMQLELYRSFKHSLKAATYVPNYYVGDINFLLADISSSFIPDEDLLTINFWEKLCLGEVNVSKIPGDHVTCTENIENAAVLSKKIIDLLKEM</sequence>
<reference evidence="6 7" key="1">
    <citation type="submission" date="2019-07" db="EMBL/GenBank/DDBJ databases">
        <title>Criibacterium bergeronii gen. nov., sp. nov. isolated from human clinical samples.</title>
        <authorList>
            <person name="Maheux A.F."/>
            <person name="Boudreau D.K."/>
            <person name="Berube E."/>
            <person name="Brodeur S."/>
            <person name="Bernard K.A."/>
            <person name="Abed J.Y."/>
            <person name="Ducrey E."/>
            <person name="Guay E.F."/>
            <person name="Raymond F."/>
            <person name="Corbeil J."/>
            <person name="Domingo M.-C."/>
            <person name="Roy P.H."/>
            <person name="Boissinot M."/>
            <person name="Tocheva E.I."/>
            <person name="Omar R.F."/>
        </authorList>
    </citation>
    <scope>NUCLEOTIDE SEQUENCE [LARGE SCALE GENOMIC DNA]</scope>
    <source>
        <strain evidence="6 7">CCRI-24246</strain>
    </source>
</reference>
<name>A0A552UWC1_9FIRM</name>
<dbReference type="SUPFAM" id="SSF53474">
    <property type="entry name" value="alpha/beta-Hydrolases"/>
    <property type="match status" value="1"/>
</dbReference>
<feature type="domain" description="AMP-dependent synthetase/ligase" evidence="2">
    <location>
        <begin position="535"/>
        <end position="879"/>
    </location>
</feature>
<dbReference type="RefSeq" id="WP_144398871.1">
    <property type="nucleotide sequence ID" value="NZ_VJXW01000026.1"/>
</dbReference>
<evidence type="ECO:0000313" key="7">
    <source>
        <dbReference type="Proteomes" id="UP000319424"/>
    </source>
</evidence>
<evidence type="ECO:0000259" key="4">
    <source>
        <dbReference type="Pfam" id="PF00975"/>
    </source>
</evidence>
<dbReference type="Gene3D" id="3.30.559.10">
    <property type="entry name" value="Chloramphenicol acetyltransferase-like domain"/>
    <property type="match status" value="1"/>
</dbReference>
<dbReference type="InterPro" id="IPR020845">
    <property type="entry name" value="AMP-binding_CS"/>
</dbReference>
<dbReference type="Gene3D" id="1.10.10.1830">
    <property type="entry name" value="Non-ribosomal peptide synthase, adenylation domain"/>
    <property type="match status" value="1"/>
</dbReference>
<evidence type="ECO:0000259" key="2">
    <source>
        <dbReference type="Pfam" id="PF00501"/>
    </source>
</evidence>
<dbReference type="InterPro" id="IPR010071">
    <property type="entry name" value="AA_adenyl_dom"/>
</dbReference>
<evidence type="ECO:0000313" key="6">
    <source>
        <dbReference type="EMBL" id="TRW22495.1"/>
    </source>
</evidence>
<dbReference type="InterPro" id="IPR041464">
    <property type="entry name" value="TubC_N"/>
</dbReference>